<dbReference type="InterPro" id="IPR011006">
    <property type="entry name" value="CheY-like_superfamily"/>
</dbReference>
<keyword evidence="5" id="KW-0547">Nucleotide-binding</keyword>
<comment type="caution">
    <text evidence="13">The sequence shown here is derived from an EMBL/GenBank/DDBJ whole genome shotgun (WGS) entry which is preliminary data.</text>
</comment>
<dbReference type="SMART" id="SM00448">
    <property type="entry name" value="REC"/>
    <property type="match status" value="1"/>
</dbReference>
<dbReference type="InterPro" id="IPR001610">
    <property type="entry name" value="PAC"/>
</dbReference>
<organism evidence="13 14">
    <name type="scientific">Caballeronia calidae</name>
    <dbReference type="NCBI Taxonomy" id="1777139"/>
    <lineage>
        <taxon>Bacteria</taxon>
        <taxon>Pseudomonadati</taxon>
        <taxon>Pseudomonadota</taxon>
        <taxon>Betaproteobacteria</taxon>
        <taxon>Burkholderiales</taxon>
        <taxon>Burkholderiaceae</taxon>
        <taxon>Caballeronia</taxon>
    </lineage>
</organism>
<dbReference type="PRINTS" id="PR00344">
    <property type="entry name" value="BCTRLSENSOR"/>
</dbReference>
<dbReference type="InterPro" id="IPR036890">
    <property type="entry name" value="HATPase_C_sf"/>
</dbReference>
<evidence type="ECO:0000259" key="10">
    <source>
        <dbReference type="PROSITE" id="PS50109"/>
    </source>
</evidence>
<evidence type="ECO:0000259" key="11">
    <source>
        <dbReference type="PROSITE" id="PS50110"/>
    </source>
</evidence>
<dbReference type="NCBIfam" id="TIGR00229">
    <property type="entry name" value="sensory_box"/>
    <property type="match status" value="1"/>
</dbReference>
<accession>A0A158EEU0</accession>
<dbReference type="InterPro" id="IPR013655">
    <property type="entry name" value="PAS_fold_3"/>
</dbReference>
<evidence type="ECO:0000256" key="4">
    <source>
        <dbReference type="ARBA" id="ARBA00022679"/>
    </source>
</evidence>
<name>A0A158EEU0_9BURK</name>
<reference evidence="13" key="1">
    <citation type="submission" date="2016-01" db="EMBL/GenBank/DDBJ databases">
        <authorList>
            <person name="Peeters C."/>
        </authorList>
    </citation>
    <scope>NUCLEOTIDE SEQUENCE</scope>
    <source>
        <strain evidence="13">LMG 29321</strain>
    </source>
</reference>
<dbReference type="SUPFAM" id="SSF55874">
    <property type="entry name" value="ATPase domain of HSP90 chaperone/DNA topoisomerase II/histidine kinase"/>
    <property type="match status" value="1"/>
</dbReference>
<dbReference type="Gene3D" id="3.30.565.10">
    <property type="entry name" value="Histidine kinase-like ATPase, C-terminal domain"/>
    <property type="match status" value="1"/>
</dbReference>
<dbReference type="Gene3D" id="1.10.287.130">
    <property type="match status" value="1"/>
</dbReference>
<sequence length="739" mass="81026">MLELRWSLQSKDMDAAIQTMSGAFKHIFLPMKPETVWPEQSFDCEGWRGEMASRIASLDWSNTALGPIDRWSKSLRAAVQLLLASPVPLVMLWGRPGTMIYNDAYASFAGGRHPFLLGKPVEEGWPEVAAFNRNVVDTCLSGATLSYIEKRLTLHRSGQPEDVWMDLHYSPVAEDDGHPAGVLATVFETTGKVLAEQRRDAAERAFREANERLRLALSSGIVLGTWVWDPATGHISGDERFARTIGMTAETADPLPFETLAVNLHPEDAVHVEASMRRALESADGRHEMELRLRTPDGQYRWALSSGRCEFDAAMKPIRLPGVLVDIHERKIAEDKLLKLTQTLEERVAEAVAARVEAEERFRQVQKLEAIGNLTGGVAHDFNNVLQIISANLQLIELATRDKPELTRRLQVMSEAVARGGKLASQMLAFARRQPLNPAVVNPAKLVADMCEFLQRALPESIRLKTSVSSEAWNLFVDRHQLENALLNLVINSRDAITEGGHILLEVANASIGNDDTTGLALPPGDYVRLAVTDDGAGMNDSVKARMFEPFYSTKAEGQGTGLGLSMVFGFVSQSSGCVDVKTQLGEGTTVALYFSRCTQAESANTSGARPRASSGGEVVLVVEDDPDVRLATIDMIAQLGYKVLSAQDADSALAVLQKNVNVDLLFSDVVMPGTIRANELAKIASAPPYSATVVFASGYTRDIIFHEGRLDEGVVLLKKPYTFDDLARTIRHALDARR</sequence>
<feature type="modified residue" description="4-aspartylphosphate" evidence="9">
    <location>
        <position position="669"/>
    </location>
</feature>
<evidence type="ECO:0000256" key="3">
    <source>
        <dbReference type="ARBA" id="ARBA00022553"/>
    </source>
</evidence>
<gene>
    <name evidence="13" type="ORF">AWB78_07466</name>
</gene>
<dbReference type="InterPro" id="IPR035965">
    <property type="entry name" value="PAS-like_dom_sf"/>
</dbReference>
<evidence type="ECO:0000256" key="8">
    <source>
        <dbReference type="ARBA" id="ARBA00023012"/>
    </source>
</evidence>
<dbReference type="Gene3D" id="3.30.450.20">
    <property type="entry name" value="PAS domain"/>
    <property type="match status" value="2"/>
</dbReference>
<evidence type="ECO:0000256" key="1">
    <source>
        <dbReference type="ARBA" id="ARBA00000085"/>
    </source>
</evidence>
<dbReference type="Pfam" id="PF00072">
    <property type="entry name" value="Response_reg"/>
    <property type="match status" value="1"/>
</dbReference>
<dbReference type="Pfam" id="PF08447">
    <property type="entry name" value="PAS_3"/>
    <property type="match status" value="1"/>
</dbReference>
<feature type="domain" description="Response regulatory" evidence="11">
    <location>
        <begin position="619"/>
        <end position="735"/>
    </location>
</feature>
<keyword evidence="14" id="KW-1185">Reference proteome</keyword>
<dbReference type="PROSITE" id="PS50110">
    <property type="entry name" value="RESPONSE_REGULATORY"/>
    <property type="match status" value="1"/>
</dbReference>
<dbReference type="CDD" id="cd00082">
    <property type="entry name" value="HisKA"/>
    <property type="match status" value="1"/>
</dbReference>
<dbReference type="CDD" id="cd00130">
    <property type="entry name" value="PAS"/>
    <property type="match status" value="1"/>
</dbReference>
<dbReference type="PANTHER" id="PTHR43065:SF46">
    <property type="entry name" value="C4-DICARBOXYLATE TRANSPORT SENSOR PROTEIN DCTB"/>
    <property type="match status" value="1"/>
</dbReference>
<dbReference type="Gene3D" id="3.40.50.2300">
    <property type="match status" value="1"/>
</dbReference>
<keyword evidence="4" id="KW-0808">Transferase</keyword>
<dbReference type="InterPro" id="IPR036097">
    <property type="entry name" value="HisK_dim/P_sf"/>
</dbReference>
<dbReference type="PROSITE" id="PS50113">
    <property type="entry name" value="PAC"/>
    <property type="match status" value="1"/>
</dbReference>
<evidence type="ECO:0000256" key="5">
    <source>
        <dbReference type="ARBA" id="ARBA00022741"/>
    </source>
</evidence>
<dbReference type="InterPro" id="IPR000014">
    <property type="entry name" value="PAS"/>
</dbReference>
<proteinExistence type="predicted"/>
<dbReference type="SUPFAM" id="SSF47384">
    <property type="entry name" value="Homodimeric domain of signal transducing histidine kinase"/>
    <property type="match status" value="1"/>
</dbReference>
<keyword evidence="8" id="KW-0902">Two-component regulatory system</keyword>
<dbReference type="EMBL" id="FCOX02000080">
    <property type="protein sequence ID" value="SAL05385.1"/>
    <property type="molecule type" value="Genomic_DNA"/>
</dbReference>
<dbReference type="SMART" id="SM00387">
    <property type="entry name" value="HATPase_c"/>
    <property type="match status" value="1"/>
</dbReference>
<dbReference type="PROSITE" id="PS50109">
    <property type="entry name" value="HIS_KIN"/>
    <property type="match status" value="1"/>
</dbReference>
<feature type="domain" description="Histidine kinase" evidence="10">
    <location>
        <begin position="377"/>
        <end position="599"/>
    </location>
</feature>
<dbReference type="InterPro" id="IPR004358">
    <property type="entry name" value="Sig_transdc_His_kin-like_C"/>
</dbReference>
<dbReference type="SMART" id="SM00086">
    <property type="entry name" value="PAC"/>
    <property type="match status" value="2"/>
</dbReference>
<dbReference type="Proteomes" id="UP000071859">
    <property type="component" value="Unassembled WGS sequence"/>
</dbReference>
<dbReference type="SUPFAM" id="SSF55785">
    <property type="entry name" value="PYP-like sensor domain (PAS domain)"/>
    <property type="match status" value="2"/>
</dbReference>
<comment type="catalytic activity">
    <reaction evidence="1">
        <text>ATP + protein L-histidine = ADP + protein N-phospho-L-histidine.</text>
        <dbReference type="EC" id="2.7.13.3"/>
    </reaction>
</comment>
<evidence type="ECO:0000259" key="12">
    <source>
        <dbReference type="PROSITE" id="PS50113"/>
    </source>
</evidence>
<dbReference type="SUPFAM" id="SSF52172">
    <property type="entry name" value="CheY-like"/>
    <property type="match status" value="1"/>
</dbReference>
<dbReference type="GO" id="GO:0005524">
    <property type="term" value="F:ATP binding"/>
    <property type="evidence" value="ECO:0007669"/>
    <property type="project" value="UniProtKB-KW"/>
</dbReference>
<keyword evidence="7" id="KW-0067">ATP-binding</keyword>
<evidence type="ECO:0000313" key="13">
    <source>
        <dbReference type="EMBL" id="SAL05385.1"/>
    </source>
</evidence>
<dbReference type="InterPro" id="IPR001789">
    <property type="entry name" value="Sig_transdc_resp-reg_receiver"/>
</dbReference>
<evidence type="ECO:0000313" key="14">
    <source>
        <dbReference type="Proteomes" id="UP000071859"/>
    </source>
</evidence>
<dbReference type="PANTHER" id="PTHR43065">
    <property type="entry name" value="SENSOR HISTIDINE KINASE"/>
    <property type="match status" value="1"/>
</dbReference>
<keyword evidence="6 13" id="KW-0418">Kinase</keyword>
<protein>
    <recommendedName>
        <fullName evidence="2">histidine kinase</fullName>
        <ecNumber evidence="2">2.7.13.3</ecNumber>
    </recommendedName>
</protein>
<dbReference type="AlphaFoldDB" id="A0A158EEU0"/>
<dbReference type="EC" id="2.7.13.3" evidence="2"/>
<feature type="domain" description="PAC" evidence="12">
    <location>
        <begin position="287"/>
        <end position="339"/>
    </location>
</feature>
<keyword evidence="3 9" id="KW-0597">Phosphoprotein</keyword>
<dbReference type="InterPro" id="IPR005467">
    <property type="entry name" value="His_kinase_dom"/>
</dbReference>
<evidence type="ECO:0000256" key="6">
    <source>
        <dbReference type="ARBA" id="ARBA00022777"/>
    </source>
</evidence>
<dbReference type="InterPro" id="IPR000700">
    <property type="entry name" value="PAS-assoc_C"/>
</dbReference>
<dbReference type="InterPro" id="IPR003594">
    <property type="entry name" value="HATPase_dom"/>
</dbReference>
<dbReference type="GO" id="GO:0000155">
    <property type="term" value="F:phosphorelay sensor kinase activity"/>
    <property type="evidence" value="ECO:0007669"/>
    <property type="project" value="InterPro"/>
</dbReference>
<evidence type="ECO:0000256" key="9">
    <source>
        <dbReference type="PROSITE-ProRule" id="PRU00169"/>
    </source>
</evidence>
<dbReference type="Pfam" id="PF02518">
    <property type="entry name" value="HATPase_c"/>
    <property type="match status" value="1"/>
</dbReference>
<dbReference type="SMART" id="SM00388">
    <property type="entry name" value="HisKA"/>
    <property type="match status" value="1"/>
</dbReference>
<evidence type="ECO:0000256" key="7">
    <source>
        <dbReference type="ARBA" id="ARBA00022840"/>
    </source>
</evidence>
<dbReference type="InterPro" id="IPR003661">
    <property type="entry name" value="HisK_dim/P_dom"/>
</dbReference>
<evidence type="ECO:0000256" key="2">
    <source>
        <dbReference type="ARBA" id="ARBA00012438"/>
    </source>
</evidence>